<keyword evidence="3 7" id="KW-1133">Transmembrane helix</keyword>
<keyword evidence="4 7" id="KW-0472">Membrane</keyword>
<evidence type="ECO:0000256" key="1">
    <source>
        <dbReference type="ARBA" id="ARBA00022475"/>
    </source>
</evidence>
<name>A0ABV8V9W2_9GAMM</name>
<reference evidence="9" key="1">
    <citation type="journal article" date="2019" name="Int. J. Syst. Evol. Microbiol.">
        <title>The Global Catalogue of Microorganisms (GCM) 10K type strain sequencing project: providing services to taxonomists for standard genome sequencing and annotation.</title>
        <authorList>
            <consortium name="The Broad Institute Genomics Platform"/>
            <consortium name="The Broad Institute Genome Sequencing Center for Infectious Disease"/>
            <person name="Wu L."/>
            <person name="Ma J."/>
        </authorList>
    </citation>
    <scope>NUCLEOTIDE SEQUENCE [LARGE SCALE GENOMIC DNA]</scope>
    <source>
        <strain evidence="9">CECT 8570</strain>
    </source>
</reference>
<dbReference type="InterPro" id="IPR003770">
    <property type="entry name" value="MLTG-like"/>
</dbReference>
<evidence type="ECO:0000256" key="3">
    <source>
        <dbReference type="ARBA" id="ARBA00022989"/>
    </source>
</evidence>
<dbReference type="EC" id="4.2.2.29" evidence="7"/>
<evidence type="ECO:0000256" key="7">
    <source>
        <dbReference type="HAMAP-Rule" id="MF_02065"/>
    </source>
</evidence>
<evidence type="ECO:0000256" key="4">
    <source>
        <dbReference type="ARBA" id="ARBA00023136"/>
    </source>
</evidence>
<comment type="caution">
    <text evidence="8">The sequence shown here is derived from an EMBL/GenBank/DDBJ whole genome shotgun (WGS) entry which is preliminary data.</text>
</comment>
<dbReference type="Gene3D" id="3.30.1490.480">
    <property type="entry name" value="Endolytic murein transglycosylase"/>
    <property type="match status" value="1"/>
</dbReference>
<dbReference type="EMBL" id="JBHSCX010000021">
    <property type="protein sequence ID" value="MFC4363932.1"/>
    <property type="molecule type" value="Genomic_DNA"/>
</dbReference>
<feature type="site" description="Important for catalytic activity" evidence="7">
    <location>
        <position position="215"/>
    </location>
</feature>
<dbReference type="HAMAP" id="MF_02065">
    <property type="entry name" value="MltG"/>
    <property type="match status" value="1"/>
</dbReference>
<sequence length="341" mass="38451">MKAIIKWLFILSFVAVSLAVGLGFYVKQVLDTPMAISDVMQLEVPRGQSLIALGNRLERQGLLNATLWVGYARIVGATKIKSGEYKIEPGLSPKQLLDKLLLGDVIRYSAQLVEGWTYGQALQYLQSLEHLEIRLAGLLWPAQQQLLGLEENHPEGLFFPDTYQYQKGDSDVSLLRQAYAKQQMILTELWAERAENLPYRTPYEALIMASIVEKETAIDAEREEIAGVFVRRLQKNMRLQTDPTVIYGLGQSYRGNLSRKHLTQATAYNTYVIKGLPPTPIALSGERSLFAALHPDNGTSLYFVAKGDGYHQFSTTLDEHNAAVKKFQLKRRSDYRSTPQQ</sequence>
<evidence type="ECO:0000313" key="8">
    <source>
        <dbReference type="EMBL" id="MFC4363932.1"/>
    </source>
</evidence>
<keyword evidence="1 7" id="KW-1003">Cell membrane</keyword>
<evidence type="ECO:0000256" key="5">
    <source>
        <dbReference type="ARBA" id="ARBA00023239"/>
    </source>
</evidence>
<evidence type="ECO:0000256" key="6">
    <source>
        <dbReference type="ARBA" id="ARBA00023316"/>
    </source>
</evidence>
<keyword evidence="9" id="KW-1185">Reference proteome</keyword>
<dbReference type="PANTHER" id="PTHR30518:SF2">
    <property type="entry name" value="ENDOLYTIC MUREIN TRANSGLYCOSYLASE"/>
    <property type="match status" value="1"/>
</dbReference>
<evidence type="ECO:0000256" key="2">
    <source>
        <dbReference type="ARBA" id="ARBA00022692"/>
    </source>
</evidence>
<comment type="catalytic activity">
    <reaction evidence="7">
        <text>a peptidoglycan chain = a peptidoglycan chain with N-acetyl-1,6-anhydromuramyl-[peptide] at the reducing end + a peptidoglycan chain with N-acetylglucosamine at the non-reducing end.</text>
        <dbReference type="EC" id="4.2.2.29"/>
    </reaction>
</comment>
<keyword evidence="5 7" id="KW-0456">Lyase</keyword>
<dbReference type="CDD" id="cd08010">
    <property type="entry name" value="MltG_like"/>
    <property type="match status" value="1"/>
</dbReference>
<proteinExistence type="inferred from homology"/>
<keyword evidence="6 7" id="KW-0961">Cell wall biogenesis/degradation</keyword>
<dbReference type="RefSeq" id="WP_290263065.1">
    <property type="nucleotide sequence ID" value="NZ_JAUFQG010000004.1"/>
</dbReference>
<dbReference type="PANTHER" id="PTHR30518">
    <property type="entry name" value="ENDOLYTIC MUREIN TRANSGLYCOSYLASE"/>
    <property type="match status" value="1"/>
</dbReference>
<dbReference type="Gene3D" id="3.30.160.60">
    <property type="entry name" value="Classic Zinc Finger"/>
    <property type="match status" value="1"/>
</dbReference>
<keyword evidence="7" id="KW-0997">Cell inner membrane</keyword>
<dbReference type="Pfam" id="PF02618">
    <property type="entry name" value="YceG"/>
    <property type="match status" value="1"/>
</dbReference>
<dbReference type="NCBIfam" id="TIGR00247">
    <property type="entry name" value="endolytic transglycosylase MltG"/>
    <property type="match status" value="1"/>
</dbReference>
<comment type="function">
    <text evidence="7">Functions as a peptidoglycan terminase that cleaves nascent peptidoglycan strands endolytically to terminate their elongation.</text>
</comment>
<evidence type="ECO:0000313" key="9">
    <source>
        <dbReference type="Proteomes" id="UP001595840"/>
    </source>
</evidence>
<gene>
    <name evidence="7 8" type="primary">mltG</name>
    <name evidence="8" type="ORF">ACFOX3_16560</name>
</gene>
<keyword evidence="2 7" id="KW-0812">Transmembrane</keyword>
<accession>A0ABV8V9W2</accession>
<protein>
    <recommendedName>
        <fullName evidence="7">Endolytic murein transglycosylase</fullName>
        <ecNumber evidence="7">4.2.2.29</ecNumber>
    </recommendedName>
    <alternativeName>
        <fullName evidence="7">Peptidoglycan lytic transglycosylase</fullName>
    </alternativeName>
    <alternativeName>
        <fullName evidence="7">Peptidoglycan polymerization terminase</fullName>
    </alternativeName>
</protein>
<organism evidence="8 9">
    <name type="scientific">Simiduia curdlanivorans</name>
    <dbReference type="NCBI Taxonomy" id="1492769"/>
    <lineage>
        <taxon>Bacteria</taxon>
        <taxon>Pseudomonadati</taxon>
        <taxon>Pseudomonadota</taxon>
        <taxon>Gammaproteobacteria</taxon>
        <taxon>Cellvibrionales</taxon>
        <taxon>Cellvibrionaceae</taxon>
        <taxon>Simiduia</taxon>
    </lineage>
</organism>
<comment type="similarity">
    <text evidence="7">Belongs to the transglycosylase MltG family.</text>
</comment>
<dbReference type="Proteomes" id="UP001595840">
    <property type="component" value="Unassembled WGS sequence"/>
</dbReference>